<sequence>MWKACRIRIVAWGRHLKDTGVPGEEEWARENSEPAFFKDTLFCVYRLHWLNHTGRSYVYCMDYCQHDGAIDVPTFFKDTLFCVDRLHWLNHTGCSYGHCMDSYQNHGAIDDTTAILYTYEQLQHLKRFRYSSAENVSLALIRPSTLVGVIPRSLAQLTLELIITLGLDLQAAVNWEEWVDAALSTDLQSHSESPGALQDVEMPSVGPAPDVTQEEDMGFGGLPAICRVGRCSHEL</sequence>
<keyword evidence="3" id="KW-1185">Reference proteome</keyword>
<dbReference type="EMBL" id="OV696701">
    <property type="protein sequence ID" value="CAH1248537.1"/>
    <property type="molecule type" value="Genomic_DNA"/>
</dbReference>
<accession>A0A8J9Z6C3</accession>
<gene>
    <name evidence="2" type="primary">Hypp8217</name>
    <name evidence="2" type="ORF">BLAG_LOCUS9860</name>
</gene>
<feature type="region of interest" description="Disordered" evidence="1">
    <location>
        <begin position="190"/>
        <end position="213"/>
    </location>
</feature>
<proteinExistence type="predicted"/>
<reference evidence="2" key="1">
    <citation type="submission" date="2022-01" db="EMBL/GenBank/DDBJ databases">
        <authorList>
            <person name="Braso-Vives M."/>
        </authorList>
    </citation>
    <scope>NUCLEOTIDE SEQUENCE</scope>
</reference>
<evidence type="ECO:0000256" key="1">
    <source>
        <dbReference type="SAM" id="MobiDB-lite"/>
    </source>
</evidence>
<evidence type="ECO:0000313" key="2">
    <source>
        <dbReference type="EMBL" id="CAH1248537.1"/>
    </source>
</evidence>
<evidence type="ECO:0000313" key="3">
    <source>
        <dbReference type="Proteomes" id="UP000838412"/>
    </source>
</evidence>
<dbReference type="Proteomes" id="UP000838412">
    <property type="component" value="Chromosome 16"/>
</dbReference>
<protein>
    <submittedName>
        <fullName evidence="2">Hypp8217 protein</fullName>
    </submittedName>
</protein>
<name>A0A8J9Z6C3_BRALA</name>
<dbReference type="AlphaFoldDB" id="A0A8J9Z6C3"/>
<organism evidence="2 3">
    <name type="scientific">Branchiostoma lanceolatum</name>
    <name type="common">Common lancelet</name>
    <name type="synonym">Amphioxus lanceolatum</name>
    <dbReference type="NCBI Taxonomy" id="7740"/>
    <lineage>
        <taxon>Eukaryota</taxon>
        <taxon>Metazoa</taxon>
        <taxon>Chordata</taxon>
        <taxon>Cephalochordata</taxon>
        <taxon>Leptocardii</taxon>
        <taxon>Amphioxiformes</taxon>
        <taxon>Branchiostomatidae</taxon>
        <taxon>Branchiostoma</taxon>
    </lineage>
</organism>